<sequence length="69" mass="7965">QSWFLVAGTIAPCPVSPSHRTHGFLFHPTAGGALQLPNYVRLAGFRQYYSFADWQWYYSFQVSAVYQLY</sequence>
<name>H1VFM6_COLHI</name>
<evidence type="ECO:0000313" key="1">
    <source>
        <dbReference type="EMBL" id="CCF39029.1"/>
    </source>
</evidence>
<dbReference type="EMBL" id="CACQ02003276">
    <property type="protein sequence ID" value="CCF39029.1"/>
    <property type="molecule type" value="Genomic_DNA"/>
</dbReference>
<accession>H1VFM6</accession>
<reference evidence="2" key="1">
    <citation type="journal article" date="2012" name="Nat. Genet.">
        <title>Lifestyle transitions in plant pathogenic Colletotrichum fungi deciphered by genome and transcriptome analyses.</title>
        <authorList>
            <person name="O'Connell R.J."/>
            <person name="Thon M.R."/>
            <person name="Hacquard S."/>
            <person name="Amyotte S.G."/>
            <person name="Kleemann J."/>
            <person name="Torres M.F."/>
            <person name="Damm U."/>
            <person name="Buiate E.A."/>
            <person name="Epstein L."/>
            <person name="Alkan N."/>
            <person name="Altmueller J."/>
            <person name="Alvarado-Balderrama L."/>
            <person name="Bauser C.A."/>
            <person name="Becker C."/>
            <person name="Birren B.W."/>
            <person name="Chen Z."/>
            <person name="Choi J."/>
            <person name="Crouch J.A."/>
            <person name="Duvick J.P."/>
            <person name="Farman M.A."/>
            <person name="Gan P."/>
            <person name="Heiman D."/>
            <person name="Henrissat B."/>
            <person name="Howard R.J."/>
            <person name="Kabbage M."/>
            <person name="Koch C."/>
            <person name="Kracher B."/>
            <person name="Kubo Y."/>
            <person name="Law A.D."/>
            <person name="Lebrun M.-H."/>
            <person name="Lee Y.-H."/>
            <person name="Miyara I."/>
            <person name="Moore N."/>
            <person name="Neumann U."/>
            <person name="Nordstroem K."/>
            <person name="Panaccione D.G."/>
            <person name="Panstruga R."/>
            <person name="Place M."/>
            <person name="Proctor R.H."/>
            <person name="Prusky D."/>
            <person name="Rech G."/>
            <person name="Reinhardt R."/>
            <person name="Rollins J.A."/>
            <person name="Rounsley S."/>
            <person name="Schardl C.L."/>
            <person name="Schwartz D.C."/>
            <person name="Shenoy N."/>
            <person name="Shirasu K."/>
            <person name="Sikhakolli U.R."/>
            <person name="Stueber K."/>
            <person name="Sukno S.A."/>
            <person name="Sweigard J.A."/>
            <person name="Takano Y."/>
            <person name="Takahara H."/>
            <person name="Trail F."/>
            <person name="van der Does H.C."/>
            <person name="Voll L.M."/>
            <person name="Will I."/>
            <person name="Young S."/>
            <person name="Zeng Q."/>
            <person name="Zhang J."/>
            <person name="Zhou S."/>
            <person name="Dickman M.B."/>
            <person name="Schulze-Lefert P."/>
            <person name="Ver Loren van Themaat E."/>
            <person name="Ma L.-J."/>
            <person name="Vaillancourt L.J."/>
        </authorList>
    </citation>
    <scope>NUCLEOTIDE SEQUENCE [LARGE SCALE GENOMIC DNA]</scope>
    <source>
        <strain evidence="2">IMI 349063</strain>
    </source>
</reference>
<organism evidence="1 2">
    <name type="scientific">Colletotrichum higginsianum (strain IMI 349063)</name>
    <name type="common">Crucifer anthracnose fungus</name>
    <dbReference type="NCBI Taxonomy" id="759273"/>
    <lineage>
        <taxon>Eukaryota</taxon>
        <taxon>Fungi</taxon>
        <taxon>Dikarya</taxon>
        <taxon>Ascomycota</taxon>
        <taxon>Pezizomycotina</taxon>
        <taxon>Sordariomycetes</taxon>
        <taxon>Hypocreomycetidae</taxon>
        <taxon>Glomerellales</taxon>
        <taxon>Glomerellaceae</taxon>
        <taxon>Colletotrichum</taxon>
        <taxon>Colletotrichum destructivum species complex</taxon>
    </lineage>
</organism>
<proteinExistence type="predicted"/>
<dbReference type="AlphaFoldDB" id="H1VFM6"/>
<protein>
    <submittedName>
        <fullName evidence="1">Uncharacterized protein</fullName>
    </submittedName>
</protein>
<gene>
    <name evidence="1" type="ORF">CH063_09970</name>
</gene>
<evidence type="ECO:0000313" key="2">
    <source>
        <dbReference type="Proteomes" id="UP000007174"/>
    </source>
</evidence>
<dbReference type="Proteomes" id="UP000007174">
    <property type="component" value="Unassembled WGS sequence"/>
</dbReference>
<feature type="non-terminal residue" evidence="1">
    <location>
        <position position="69"/>
    </location>
</feature>
<dbReference type="HOGENOM" id="CLU_2782716_0_0_1"/>